<sequence>MKNLLLFAFQLVVLTGFSQWNKSDNSPSPLGVENNLEFDAEFSKDDIGNTYYCWTDYRNGKGELYAQKLNKFGEAQWQTNGVKVGTVVDAVNYTLTIKNIYPLNNGEVMVAWHKVVNLNAPAQKEVHYNFISASGEVLFDQSKKINVDRVVTNSDVTLGTLAISEIEENKIKVVFNTGTGTGGNSIVGVYMDSKGTIDGNWFLIDETYQEGSKVAFDETNNRLIVILNKGYGNYKISSYNQDNQPLFSNEDFMKNPFTGNSRFDDFTVVNGQVIIGRTLTGDAGRKVIAQRLDENLNNVWGAGGVQLGSGTGFDIHTSLNEDGGGSVAWIEPNNTNRMMAARFNANGDVLWQKPVFNGQAGKSYFTPNKYASDGKNGLYNLWFTTKSGGFDLSIQHLDGDGNQVYGETGLAITAFDWYGVFRVFSHVDGGVIALYSGVNGDINANEKYNLYTNYISASGEFGLDQKLAASLKKSVYCLNDTLEANLEVGNYKATVMVDGEVLTLPDEMGYERFALHPSIGVGSYEVVFTNESDVSSDPIPFSVMALSKPTLSGDVLEKCAETDNALVLNGQCEFGNILWSTAETANQIFVSPSSSTSFTATCRLPQCPTSELSSIDVSVITVNAQANSASETPEGQTIQLNASGGDSYSWTGPNGFTSTLQNPTITSAILANGGSYQVTVSSNSGCSGTASTFVTVAKILATEKQSLGLNIYPNPTSEILKYGENLSIKEVFVINSSGEQFKLYFDKIQRIIKVSELSAGAYILRIRNADDSYSFSRFVKI</sequence>
<proteinExistence type="predicted"/>
<evidence type="ECO:0000313" key="3">
    <source>
        <dbReference type="Proteomes" id="UP000249873"/>
    </source>
</evidence>
<protein>
    <recommendedName>
        <fullName evidence="1">Secretion system C-terminal sorting domain-containing protein</fullName>
    </recommendedName>
</protein>
<dbReference type="OrthoDB" id="127762at2"/>
<dbReference type="InterPro" id="IPR013783">
    <property type="entry name" value="Ig-like_fold"/>
</dbReference>
<dbReference type="Pfam" id="PF18962">
    <property type="entry name" value="Por_Secre_tail"/>
    <property type="match status" value="1"/>
</dbReference>
<name>A0A2Z4G890_9BACT</name>
<evidence type="ECO:0000259" key="1">
    <source>
        <dbReference type="Pfam" id="PF18962"/>
    </source>
</evidence>
<dbReference type="RefSeq" id="WP_111370422.1">
    <property type="nucleotide sequence ID" value="NZ_CP029480.1"/>
</dbReference>
<evidence type="ECO:0000313" key="2">
    <source>
        <dbReference type="EMBL" id="AWV97320.1"/>
    </source>
</evidence>
<dbReference type="InterPro" id="IPR035986">
    <property type="entry name" value="PKD_dom_sf"/>
</dbReference>
<dbReference type="CDD" id="cd00146">
    <property type="entry name" value="PKD"/>
    <property type="match status" value="1"/>
</dbReference>
<dbReference type="Proteomes" id="UP000249873">
    <property type="component" value="Chromosome"/>
</dbReference>
<dbReference type="KEGG" id="als:DJ013_03690"/>
<dbReference type="AlphaFoldDB" id="A0A2Z4G890"/>
<dbReference type="EMBL" id="CP029480">
    <property type="protein sequence ID" value="AWV97320.1"/>
    <property type="molecule type" value="Genomic_DNA"/>
</dbReference>
<reference evidence="2 3" key="1">
    <citation type="submission" date="2018-05" db="EMBL/GenBank/DDBJ databases">
        <title>Complete genome sequence of Arcticibacterium luteifluviistationis SM1504T, a cytophagaceae bacterium isolated from Arctic surface seawater.</title>
        <authorList>
            <person name="Li Y."/>
            <person name="Qin Q.-L."/>
        </authorList>
    </citation>
    <scope>NUCLEOTIDE SEQUENCE [LARGE SCALE GENOMIC DNA]</scope>
    <source>
        <strain evidence="2 3">SM1504</strain>
    </source>
</reference>
<dbReference type="SUPFAM" id="SSF49299">
    <property type="entry name" value="PKD domain"/>
    <property type="match status" value="1"/>
</dbReference>
<feature type="domain" description="Secretion system C-terminal sorting" evidence="1">
    <location>
        <begin position="711"/>
        <end position="777"/>
    </location>
</feature>
<dbReference type="InterPro" id="IPR026444">
    <property type="entry name" value="Secre_tail"/>
</dbReference>
<keyword evidence="3" id="KW-1185">Reference proteome</keyword>
<accession>A0A2Z4G890</accession>
<gene>
    <name evidence="2" type="ORF">DJ013_03690</name>
</gene>
<organism evidence="2 3">
    <name type="scientific">Arcticibacterium luteifluviistationis</name>
    <dbReference type="NCBI Taxonomy" id="1784714"/>
    <lineage>
        <taxon>Bacteria</taxon>
        <taxon>Pseudomonadati</taxon>
        <taxon>Bacteroidota</taxon>
        <taxon>Cytophagia</taxon>
        <taxon>Cytophagales</taxon>
        <taxon>Leadbetterellaceae</taxon>
        <taxon>Arcticibacterium</taxon>
    </lineage>
</organism>
<dbReference type="NCBIfam" id="TIGR04183">
    <property type="entry name" value="Por_Secre_tail"/>
    <property type="match status" value="1"/>
</dbReference>
<dbReference type="Gene3D" id="2.60.40.10">
    <property type="entry name" value="Immunoglobulins"/>
    <property type="match status" value="1"/>
</dbReference>